<comment type="caution">
    <text evidence="2">The sequence shown here is derived from an EMBL/GenBank/DDBJ whole genome shotgun (WGS) entry which is preliminary data.</text>
</comment>
<dbReference type="EMBL" id="RQER01000004">
    <property type="protein sequence ID" value="TGK02772.1"/>
    <property type="molecule type" value="Genomic_DNA"/>
</dbReference>
<dbReference type="Proteomes" id="UP000297946">
    <property type="component" value="Unassembled WGS sequence"/>
</dbReference>
<feature type="domain" description="DUF4253" evidence="1">
    <location>
        <begin position="139"/>
        <end position="242"/>
    </location>
</feature>
<reference evidence="2 5" key="2">
    <citation type="journal article" date="2019" name="PLoS Negl. Trop. Dis.">
        <title>Revisiting the worldwide diversity of Leptospira species in the environment.</title>
        <authorList>
            <person name="Vincent A.T."/>
            <person name="Schiettekatte O."/>
            <person name="Bourhy P."/>
            <person name="Veyrier F.J."/>
            <person name="Picardeau M."/>
        </authorList>
    </citation>
    <scope>NUCLEOTIDE SEQUENCE [LARGE SCALE GENOMIC DNA]</scope>
    <source>
        <strain evidence="3">201702690</strain>
        <strain evidence="2 5">SSW18</strain>
    </source>
</reference>
<keyword evidence="4" id="KW-1185">Reference proteome</keyword>
<reference evidence="3" key="1">
    <citation type="submission" date="2018-10" db="EMBL/GenBank/DDBJ databases">
        <authorList>
            <person name="Vincent A.T."/>
            <person name="Schiettekatte O."/>
            <person name="Bourhy P."/>
            <person name="Veyrier F.J."/>
            <person name="Picardeau M."/>
        </authorList>
    </citation>
    <scope>NUCLEOTIDE SEQUENCE</scope>
    <source>
        <strain evidence="3">201702690</strain>
    </source>
</reference>
<dbReference type="Pfam" id="PF14062">
    <property type="entry name" value="DUF4253"/>
    <property type="match status" value="1"/>
</dbReference>
<accession>A0A5F1ZR59</accession>
<organism evidence="2 5">
    <name type="scientific">Leptospira langatensis</name>
    <dbReference type="NCBI Taxonomy" id="2484983"/>
    <lineage>
        <taxon>Bacteria</taxon>
        <taxon>Pseudomonadati</taxon>
        <taxon>Spirochaetota</taxon>
        <taxon>Spirochaetia</taxon>
        <taxon>Leptospirales</taxon>
        <taxon>Leptospiraceae</taxon>
        <taxon>Leptospira</taxon>
    </lineage>
</organism>
<name>A0A5F1ZR59_9LEPT</name>
<dbReference type="InterPro" id="IPR025349">
    <property type="entry name" value="DUF4253"/>
</dbReference>
<proteinExistence type="predicted"/>
<dbReference type="Proteomes" id="UP000297273">
    <property type="component" value="Unassembled WGS sequence"/>
</dbReference>
<dbReference type="OrthoDB" id="4827574at2"/>
<evidence type="ECO:0000259" key="1">
    <source>
        <dbReference type="Pfam" id="PF14062"/>
    </source>
</evidence>
<evidence type="ECO:0000313" key="2">
    <source>
        <dbReference type="EMBL" id="TGK02772.1"/>
    </source>
</evidence>
<dbReference type="AlphaFoldDB" id="A0A5F1ZR59"/>
<gene>
    <name evidence="2" type="ORF">EHO57_05485</name>
    <name evidence="3" type="ORF">EHQ53_12625</name>
</gene>
<dbReference type="EMBL" id="RQGC01000008">
    <property type="protein sequence ID" value="TGL40023.1"/>
    <property type="molecule type" value="Genomic_DNA"/>
</dbReference>
<evidence type="ECO:0000313" key="3">
    <source>
        <dbReference type="EMBL" id="TGL40023.1"/>
    </source>
</evidence>
<protein>
    <submittedName>
        <fullName evidence="2">DUF4253 domain-containing protein</fullName>
    </submittedName>
</protein>
<evidence type="ECO:0000313" key="4">
    <source>
        <dbReference type="Proteomes" id="UP000297273"/>
    </source>
</evidence>
<evidence type="ECO:0000313" key="5">
    <source>
        <dbReference type="Proteomes" id="UP000297946"/>
    </source>
</evidence>
<sequence length="242" mass="28267">MYWIRSLVNKNNLIPKSERSWILANMQRIFLSLILFGFFLSCSKSEIGGDKDKEVLELVRKFTNSKIEKFYIRSTEASPDGEEVLVPSPGISVRMKEDEALDLLGKLRPKLEEWKYTIFLTGYEAEFEGGNYNAFYRAVIVYKQDKYELLRKIGTAAPKYNIDTESIEKKFRQWEEKYSSMRFVIIDSDSISALLVDPPKDVKRLAKEAYDFCPDAVEQNLGSLEEMEKMILEDHLLPLWWD</sequence>